<feature type="region of interest" description="Disordered" evidence="3">
    <location>
        <begin position="448"/>
        <end position="477"/>
    </location>
</feature>
<dbReference type="Gene3D" id="2.60.120.10">
    <property type="entry name" value="Jelly Rolls"/>
    <property type="match status" value="1"/>
</dbReference>
<evidence type="ECO:0000256" key="4">
    <source>
        <dbReference type="SAM" id="Phobius"/>
    </source>
</evidence>
<dbReference type="GeneID" id="110973567"/>
<dbReference type="InterPro" id="IPR018490">
    <property type="entry name" value="cNMP-bd_dom_sf"/>
</dbReference>
<name>A0A8B7XJN1_ACAPL</name>
<organism evidence="6 7">
    <name type="scientific">Acanthaster planci</name>
    <name type="common">Crown-of-thorns starfish</name>
    <dbReference type="NCBI Taxonomy" id="133434"/>
    <lineage>
        <taxon>Eukaryota</taxon>
        <taxon>Metazoa</taxon>
        <taxon>Echinodermata</taxon>
        <taxon>Eleutherozoa</taxon>
        <taxon>Asterozoa</taxon>
        <taxon>Asteroidea</taxon>
        <taxon>Valvatacea</taxon>
        <taxon>Valvatida</taxon>
        <taxon>Acanthasteridae</taxon>
        <taxon>Acanthaster</taxon>
    </lineage>
</organism>
<dbReference type="GO" id="GO:0005249">
    <property type="term" value="F:voltage-gated potassium channel activity"/>
    <property type="evidence" value="ECO:0007669"/>
    <property type="project" value="TreeGrafter"/>
</dbReference>
<dbReference type="AlphaFoldDB" id="A0A8B7XJN1"/>
<dbReference type="Pfam" id="PF08412">
    <property type="entry name" value="Ion_trans_N"/>
    <property type="match status" value="1"/>
</dbReference>
<dbReference type="Gene3D" id="1.10.287.630">
    <property type="entry name" value="Helix hairpin bin"/>
    <property type="match status" value="1"/>
</dbReference>
<dbReference type="PANTHER" id="PTHR45689">
    <property type="entry name" value="I[[H]] CHANNEL, ISOFORM E"/>
    <property type="match status" value="1"/>
</dbReference>
<sequence>MSFASRPVFVINKVSPLETVTEEGLKNADGETSDRHVLEVERDLPAERAKSELDVLQSLTTTVSPKPKPRRSSVSETIGAAFTRENLFHAAEKDFVKKIYRSEKALKEEQQRQQHIKSFVIHPFSNFRWYWDLWMILLMAITLVILPINIAFFSEQISLQWSITNCITDSFFMADIVLNFFTGIIHHQNEENASKWEQYSWSFFKAICHMLSIGFGQHPPQNLTEMWCATLSMMLGATFYALFIGHMSTLLLSIDASGRIYNEKISQVKEYMRYRKIPASTQKRVLRYYEHRYQRKYFDEDTILREQSAPLRKEIVQHHLRSLVKKAEFLSKGSPGFVIDIIEKLHFEVYLAGDVIIKAGTRGNAMYFIEHGTVKICINERVVGTLQDGDHFGEISLLIDERRVASVVAASTCDLYRLAKEDFQDVLDENPEMHAIMAKVAKERLSKIGTTSKKDEEMETVLDRNSSHKVTFASPRK</sequence>
<dbReference type="PROSITE" id="PS50042">
    <property type="entry name" value="CNMP_BINDING_3"/>
    <property type="match status" value="1"/>
</dbReference>
<feature type="domain" description="Cyclic nucleotide-binding" evidence="5">
    <location>
        <begin position="329"/>
        <end position="433"/>
    </location>
</feature>
<dbReference type="Pfam" id="PF00027">
    <property type="entry name" value="cNMP_binding"/>
    <property type="match status" value="1"/>
</dbReference>
<dbReference type="InterPro" id="IPR013621">
    <property type="entry name" value="Ion_trans_N"/>
</dbReference>
<dbReference type="CDD" id="cd00038">
    <property type="entry name" value="CAP_ED"/>
    <property type="match status" value="1"/>
</dbReference>
<keyword evidence="4" id="KW-1133">Transmembrane helix</keyword>
<dbReference type="InterPro" id="IPR000595">
    <property type="entry name" value="cNMP-bd_dom"/>
</dbReference>
<proteinExistence type="predicted"/>
<feature type="transmembrane region" description="Helical" evidence="4">
    <location>
        <begin position="133"/>
        <end position="154"/>
    </location>
</feature>
<dbReference type="Proteomes" id="UP000694845">
    <property type="component" value="Unplaced"/>
</dbReference>
<dbReference type="InterPro" id="IPR018488">
    <property type="entry name" value="cNMP-bd_CS"/>
</dbReference>
<keyword evidence="6" id="KW-1185">Reference proteome</keyword>
<dbReference type="SUPFAM" id="SSF51206">
    <property type="entry name" value="cAMP-binding domain-like"/>
    <property type="match status" value="1"/>
</dbReference>
<evidence type="ECO:0000256" key="1">
    <source>
        <dbReference type="ARBA" id="ARBA00004651"/>
    </source>
</evidence>
<dbReference type="RefSeq" id="XP_022080165.1">
    <property type="nucleotide sequence ID" value="XM_022224473.1"/>
</dbReference>
<gene>
    <name evidence="7" type="primary">LOC110973567</name>
</gene>
<evidence type="ECO:0000259" key="5">
    <source>
        <dbReference type="PROSITE" id="PS50042"/>
    </source>
</evidence>
<evidence type="ECO:0000313" key="6">
    <source>
        <dbReference type="Proteomes" id="UP000694845"/>
    </source>
</evidence>
<keyword evidence="4" id="KW-0472">Membrane</keyword>
<reference evidence="7" key="1">
    <citation type="submission" date="2025-08" db="UniProtKB">
        <authorList>
            <consortium name="RefSeq"/>
        </authorList>
    </citation>
    <scope>IDENTIFICATION</scope>
</reference>
<accession>A0A8B7XJN1</accession>
<dbReference type="SMART" id="SM00100">
    <property type="entry name" value="cNMP"/>
    <property type="match status" value="1"/>
</dbReference>
<keyword evidence="2" id="KW-1003">Cell membrane</keyword>
<dbReference type="InterPro" id="IPR051413">
    <property type="entry name" value="K/Na_HCN_channel"/>
</dbReference>
<feature type="compositionally biased region" description="Basic and acidic residues" evidence="3">
    <location>
        <begin position="448"/>
        <end position="466"/>
    </location>
</feature>
<dbReference type="GO" id="GO:0098855">
    <property type="term" value="C:HCN channel complex"/>
    <property type="evidence" value="ECO:0007669"/>
    <property type="project" value="TreeGrafter"/>
</dbReference>
<protein>
    <submittedName>
        <fullName evidence="7">Potassium/sodium hyperpolarization-activated cyclic nucleotide-gated channel 2-like isoform X2</fullName>
    </submittedName>
</protein>
<comment type="subcellular location">
    <subcellularLocation>
        <location evidence="1">Cell membrane</location>
        <topology evidence="1">Multi-pass membrane protein</topology>
    </subcellularLocation>
</comment>
<dbReference type="OrthoDB" id="421226at2759"/>
<dbReference type="Gene3D" id="1.10.287.70">
    <property type="match status" value="1"/>
</dbReference>
<dbReference type="InterPro" id="IPR014710">
    <property type="entry name" value="RmlC-like_jellyroll"/>
</dbReference>
<dbReference type="PANTHER" id="PTHR45689:SF5">
    <property type="entry name" value="I[[H]] CHANNEL, ISOFORM E"/>
    <property type="match status" value="1"/>
</dbReference>
<evidence type="ECO:0000256" key="2">
    <source>
        <dbReference type="ARBA" id="ARBA00022475"/>
    </source>
</evidence>
<keyword evidence="4" id="KW-0812">Transmembrane</keyword>
<dbReference type="PROSITE" id="PS00888">
    <property type="entry name" value="CNMP_BINDING_1"/>
    <property type="match status" value="1"/>
</dbReference>
<evidence type="ECO:0000256" key="3">
    <source>
        <dbReference type="SAM" id="MobiDB-lite"/>
    </source>
</evidence>
<dbReference type="GO" id="GO:0035725">
    <property type="term" value="P:sodium ion transmembrane transport"/>
    <property type="evidence" value="ECO:0007669"/>
    <property type="project" value="TreeGrafter"/>
</dbReference>
<dbReference type="GO" id="GO:0003254">
    <property type="term" value="P:regulation of membrane depolarization"/>
    <property type="evidence" value="ECO:0007669"/>
    <property type="project" value="TreeGrafter"/>
</dbReference>
<feature type="transmembrane region" description="Helical" evidence="4">
    <location>
        <begin position="227"/>
        <end position="252"/>
    </location>
</feature>
<dbReference type="SUPFAM" id="SSF81324">
    <property type="entry name" value="Voltage-gated potassium channels"/>
    <property type="match status" value="1"/>
</dbReference>
<dbReference type="PRINTS" id="PR00103">
    <property type="entry name" value="CAMPKINASE"/>
</dbReference>
<evidence type="ECO:0000313" key="7">
    <source>
        <dbReference type="RefSeq" id="XP_022080165.1"/>
    </source>
</evidence>